<feature type="domain" description="EF-hand" evidence="1">
    <location>
        <begin position="17"/>
        <end position="52"/>
    </location>
</feature>
<organism evidence="2 4">
    <name type="scientific">Didymodactylos carnosus</name>
    <dbReference type="NCBI Taxonomy" id="1234261"/>
    <lineage>
        <taxon>Eukaryota</taxon>
        <taxon>Metazoa</taxon>
        <taxon>Spiralia</taxon>
        <taxon>Gnathifera</taxon>
        <taxon>Rotifera</taxon>
        <taxon>Eurotatoria</taxon>
        <taxon>Bdelloidea</taxon>
        <taxon>Philodinida</taxon>
        <taxon>Philodinidae</taxon>
        <taxon>Didymodactylos</taxon>
    </lineage>
</organism>
<gene>
    <name evidence="2" type="ORF">GPM918_LOCUS22970</name>
    <name evidence="3" type="ORF">SRO942_LOCUS22969</name>
</gene>
<dbReference type="SUPFAM" id="SSF47473">
    <property type="entry name" value="EF-hand"/>
    <property type="match status" value="1"/>
</dbReference>
<evidence type="ECO:0000313" key="3">
    <source>
        <dbReference type="EMBL" id="CAF3950668.1"/>
    </source>
</evidence>
<protein>
    <recommendedName>
        <fullName evidence="1">EF-hand domain-containing protein</fullName>
    </recommendedName>
</protein>
<name>A0A814V778_9BILA</name>
<dbReference type="EMBL" id="CAJOBC010008040">
    <property type="protein sequence ID" value="CAF3950668.1"/>
    <property type="molecule type" value="Genomic_DNA"/>
</dbReference>
<dbReference type="Gene3D" id="1.10.238.10">
    <property type="entry name" value="EF-hand"/>
    <property type="match status" value="1"/>
</dbReference>
<evidence type="ECO:0000259" key="1">
    <source>
        <dbReference type="PROSITE" id="PS50222"/>
    </source>
</evidence>
<sequence>MYLHACRTNSNEILDQAKRERAVMAFDMMDRYGKGYIEGDDLAKVLQIWKGGNQLDAGQVTFHERKSKDEFIQWYMTRDDFDDLVRQTFNI</sequence>
<dbReference type="Proteomes" id="UP000681722">
    <property type="component" value="Unassembled WGS sequence"/>
</dbReference>
<dbReference type="GO" id="GO:0005509">
    <property type="term" value="F:calcium ion binding"/>
    <property type="evidence" value="ECO:0007669"/>
    <property type="project" value="InterPro"/>
</dbReference>
<evidence type="ECO:0000313" key="4">
    <source>
        <dbReference type="Proteomes" id="UP000663829"/>
    </source>
</evidence>
<dbReference type="EMBL" id="CAJNOQ010008038">
    <property type="protein sequence ID" value="CAF1186403.1"/>
    <property type="molecule type" value="Genomic_DNA"/>
</dbReference>
<dbReference type="InterPro" id="IPR011992">
    <property type="entry name" value="EF-hand-dom_pair"/>
</dbReference>
<reference evidence="2" key="1">
    <citation type="submission" date="2021-02" db="EMBL/GenBank/DDBJ databases">
        <authorList>
            <person name="Nowell W R."/>
        </authorList>
    </citation>
    <scope>NUCLEOTIDE SEQUENCE</scope>
</reference>
<dbReference type="AlphaFoldDB" id="A0A814V778"/>
<accession>A0A814V778</accession>
<dbReference type="Proteomes" id="UP000663829">
    <property type="component" value="Unassembled WGS sequence"/>
</dbReference>
<proteinExistence type="predicted"/>
<evidence type="ECO:0000313" key="2">
    <source>
        <dbReference type="EMBL" id="CAF1186403.1"/>
    </source>
</evidence>
<dbReference type="PROSITE" id="PS50222">
    <property type="entry name" value="EF_HAND_2"/>
    <property type="match status" value="1"/>
</dbReference>
<keyword evidence="4" id="KW-1185">Reference proteome</keyword>
<comment type="caution">
    <text evidence="2">The sequence shown here is derived from an EMBL/GenBank/DDBJ whole genome shotgun (WGS) entry which is preliminary data.</text>
</comment>
<dbReference type="InterPro" id="IPR002048">
    <property type="entry name" value="EF_hand_dom"/>
</dbReference>